<keyword evidence="1" id="KW-0812">Transmembrane</keyword>
<reference evidence="2" key="1">
    <citation type="submission" date="2021-11" db="EMBL/GenBank/DDBJ databases">
        <title>Genome sequence.</title>
        <authorList>
            <person name="Sun Q."/>
        </authorList>
    </citation>
    <scope>NUCLEOTIDE SEQUENCE</scope>
    <source>
        <strain evidence="2">JC732</strain>
    </source>
</reference>
<evidence type="ECO:0000313" key="3">
    <source>
        <dbReference type="Proteomes" id="UP001139103"/>
    </source>
</evidence>
<protein>
    <recommendedName>
        <fullName evidence="4">FeoB-associated Cys-rich membrane protein</fullName>
    </recommendedName>
</protein>
<dbReference type="RefSeq" id="WP_230219509.1">
    <property type="nucleotide sequence ID" value="NZ_JAJKFT010000010.1"/>
</dbReference>
<dbReference type="AlphaFoldDB" id="A0A9X1MNI7"/>
<evidence type="ECO:0000256" key="1">
    <source>
        <dbReference type="SAM" id="Phobius"/>
    </source>
</evidence>
<evidence type="ECO:0000313" key="2">
    <source>
        <dbReference type="EMBL" id="MCC9629445.1"/>
    </source>
</evidence>
<feature type="transmembrane region" description="Helical" evidence="1">
    <location>
        <begin position="6"/>
        <end position="26"/>
    </location>
</feature>
<keyword evidence="1" id="KW-0472">Membrane</keyword>
<evidence type="ECO:0008006" key="4">
    <source>
        <dbReference type="Google" id="ProtNLM"/>
    </source>
</evidence>
<accession>A0A9X1MNI7</accession>
<sequence length="68" mass="7329">MSDVLQNVGVLLFIAGSGIYLTILMWRSVGKEEPGCGSGCKSCTSKHRGPHIGTTLIQLDTKIVEPKR</sequence>
<proteinExistence type="predicted"/>
<keyword evidence="1" id="KW-1133">Transmembrane helix</keyword>
<dbReference type="EMBL" id="JAJKFT010000010">
    <property type="protein sequence ID" value="MCC9629445.1"/>
    <property type="molecule type" value="Genomic_DNA"/>
</dbReference>
<keyword evidence="3" id="KW-1185">Reference proteome</keyword>
<dbReference type="Proteomes" id="UP001139103">
    <property type="component" value="Unassembled WGS sequence"/>
</dbReference>
<comment type="caution">
    <text evidence="2">The sequence shown here is derived from an EMBL/GenBank/DDBJ whole genome shotgun (WGS) entry which is preliminary data.</text>
</comment>
<organism evidence="2 3">
    <name type="scientific">Blastopirellula sediminis</name>
    <dbReference type="NCBI Taxonomy" id="2894196"/>
    <lineage>
        <taxon>Bacteria</taxon>
        <taxon>Pseudomonadati</taxon>
        <taxon>Planctomycetota</taxon>
        <taxon>Planctomycetia</taxon>
        <taxon>Pirellulales</taxon>
        <taxon>Pirellulaceae</taxon>
        <taxon>Blastopirellula</taxon>
    </lineage>
</organism>
<name>A0A9X1MNI7_9BACT</name>
<gene>
    <name evidence="2" type="ORF">LOC68_13680</name>
</gene>